<dbReference type="RefSeq" id="XP_030295035.1">
    <property type="nucleotide sequence ID" value="XM_030439175.1"/>
</dbReference>
<reference evidence="3" key="3">
    <citation type="submission" date="2025-09" db="UniProtKB">
        <authorList>
            <consortium name="Ensembl"/>
        </authorList>
    </citation>
    <scope>IDENTIFICATION</scope>
</reference>
<evidence type="ECO:0000313" key="3">
    <source>
        <dbReference type="Ensembl" id="ENSSAUP00010047837.1"/>
    </source>
</evidence>
<feature type="region of interest" description="Disordered" evidence="2">
    <location>
        <begin position="1"/>
        <end position="102"/>
    </location>
</feature>
<accession>A0A671X9T3</accession>
<sequence>MANDQVTIHDPFSNHNNLTSSTNCDLNSTSDQDSMADTVELRMMMAYATRRRPKQKVESPTQDTPSAPNGVAHSNGPSSPPTPDKTEEEGEEKKKKKKRKMKRIRSLLKRFPCIKPQTDDKEFDQIPENTPDVATRGLVIQDPKDVEDKEKDELEKVVERLTELANEIPFTPPEVESDAPEDEVEKVIGLLLRDAGDRLNEKELKDANIAAELFWNYSFFEKLVKAFLIRMGLISPEPDTLGPQASPKTQIAVTCEVTSRLSAVNTLPMARMLDHGARYVRDHYSSWAQQEGGYEEAFHSDDEDEDEVH</sequence>
<dbReference type="PANTHER" id="PTHR14965:SF1">
    <property type="entry name" value="APOPTOSIS FACILITATOR BCL-2-LIKE PROTEIN 14"/>
    <property type="match status" value="1"/>
</dbReference>
<reference evidence="3" key="2">
    <citation type="submission" date="2025-08" db="UniProtKB">
        <authorList>
            <consortium name="Ensembl"/>
        </authorList>
    </citation>
    <scope>IDENTIFICATION</scope>
</reference>
<name>A0A671X9T3_SPAAU</name>
<gene>
    <name evidence="3" type="primary">bcl2l14</name>
</gene>
<reference evidence="3" key="1">
    <citation type="submission" date="2021-04" db="EMBL/GenBank/DDBJ databases">
        <authorList>
            <consortium name="Wellcome Sanger Institute Data Sharing"/>
        </authorList>
    </citation>
    <scope>NUCLEOTIDE SEQUENCE [LARGE SCALE GENOMIC DNA]</scope>
</reference>
<evidence type="ECO:0000256" key="1">
    <source>
        <dbReference type="ARBA" id="ARBA00022703"/>
    </source>
</evidence>
<dbReference type="PANTHER" id="PTHR14965">
    <property type="entry name" value="SI:CH73-248E21.1"/>
    <property type="match status" value="1"/>
</dbReference>
<keyword evidence="1" id="KW-0053">Apoptosis</keyword>
<keyword evidence="4" id="KW-1185">Reference proteome</keyword>
<feature type="compositionally biased region" description="Polar residues" evidence="2">
    <location>
        <begin position="58"/>
        <end position="67"/>
    </location>
</feature>
<dbReference type="GeneTree" id="ENSGT00940000154318"/>
<dbReference type="AlphaFoldDB" id="A0A671X9T3"/>
<dbReference type="OMA" id="QIALTCE"/>
<evidence type="ECO:0000313" key="4">
    <source>
        <dbReference type="Proteomes" id="UP000472265"/>
    </source>
</evidence>
<dbReference type="Ensembl" id="ENSSAUT00010050302.1">
    <property type="protein sequence ID" value="ENSSAUP00010047837.1"/>
    <property type="gene ID" value="ENSSAUG00010019916.1"/>
</dbReference>
<feature type="compositionally biased region" description="Polar residues" evidence="2">
    <location>
        <begin position="13"/>
        <end position="35"/>
    </location>
</feature>
<evidence type="ECO:0000256" key="2">
    <source>
        <dbReference type="SAM" id="MobiDB-lite"/>
    </source>
</evidence>
<evidence type="ECO:0008006" key="5">
    <source>
        <dbReference type="Google" id="ProtNLM"/>
    </source>
</evidence>
<proteinExistence type="predicted"/>
<dbReference type="InParanoid" id="A0A671X9T3"/>
<organism evidence="3 4">
    <name type="scientific">Sparus aurata</name>
    <name type="common">Gilthead sea bream</name>
    <dbReference type="NCBI Taxonomy" id="8175"/>
    <lineage>
        <taxon>Eukaryota</taxon>
        <taxon>Metazoa</taxon>
        <taxon>Chordata</taxon>
        <taxon>Craniata</taxon>
        <taxon>Vertebrata</taxon>
        <taxon>Euteleostomi</taxon>
        <taxon>Actinopterygii</taxon>
        <taxon>Neopterygii</taxon>
        <taxon>Teleostei</taxon>
        <taxon>Neoteleostei</taxon>
        <taxon>Acanthomorphata</taxon>
        <taxon>Eupercaria</taxon>
        <taxon>Spariformes</taxon>
        <taxon>Sparidae</taxon>
        <taxon>Sparus</taxon>
    </lineage>
</organism>
<dbReference type="GO" id="GO:2001236">
    <property type="term" value="P:regulation of extrinsic apoptotic signaling pathway"/>
    <property type="evidence" value="ECO:0007669"/>
    <property type="project" value="TreeGrafter"/>
</dbReference>
<dbReference type="GO" id="GO:0006915">
    <property type="term" value="P:apoptotic process"/>
    <property type="evidence" value="ECO:0007669"/>
    <property type="project" value="UniProtKB-KW"/>
</dbReference>
<dbReference type="Proteomes" id="UP000472265">
    <property type="component" value="Chromosome 14"/>
</dbReference>
<protein>
    <recommendedName>
        <fullName evidence="5">Apoptosis facilitator Bcl-2-like protein 14</fullName>
    </recommendedName>
</protein>
<dbReference type="GeneID" id="115595087"/>